<comment type="caution">
    <text evidence="1">The sequence shown here is derived from an EMBL/GenBank/DDBJ whole genome shotgun (WGS) entry which is preliminary data.</text>
</comment>
<organism evidence="1 2">
    <name type="scientific">Scopulibacillus daqui</name>
    <dbReference type="NCBI Taxonomy" id="1469162"/>
    <lineage>
        <taxon>Bacteria</taxon>
        <taxon>Bacillati</taxon>
        <taxon>Bacillota</taxon>
        <taxon>Bacilli</taxon>
        <taxon>Bacillales</taxon>
        <taxon>Sporolactobacillaceae</taxon>
        <taxon>Scopulibacillus</taxon>
    </lineage>
</organism>
<evidence type="ECO:0000313" key="2">
    <source>
        <dbReference type="Proteomes" id="UP000808914"/>
    </source>
</evidence>
<dbReference type="RefSeq" id="WP_205002032.1">
    <property type="nucleotide sequence ID" value="NZ_JAFBER010000001.1"/>
</dbReference>
<protein>
    <submittedName>
        <fullName evidence="1">Uncharacterized protein</fullName>
    </submittedName>
</protein>
<dbReference type="EMBL" id="JAFBER010000001">
    <property type="protein sequence ID" value="MBM7644070.1"/>
    <property type="molecule type" value="Genomic_DNA"/>
</dbReference>
<keyword evidence="2" id="KW-1185">Reference proteome</keyword>
<sequence length="51" mass="6259">MSRTTAVRIDEYSILFYEFERKLGRTLNKKERDFVQWLVNKVKTKKENVIH</sequence>
<name>A0ABS2PWX8_9BACL</name>
<dbReference type="Proteomes" id="UP000808914">
    <property type="component" value="Unassembled WGS sequence"/>
</dbReference>
<evidence type="ECO:0000313" key="1">
    <source>
        <dbReference type="EMBL" id="MBM7644070.1"/>
    </source>
</evidence>
<gene>
    <name evidence="1" type="ORF">JOD45_000261</name>
</gene>
<proteinExistence type="predicted"/>
<reference evidence="1 2" key="1">
    <citation type="submission" date="2021-01" db="EMBL/GenBank/DDBJ databases">
        <title>Genomic Encyclopedia of Type Strains, Phase IV (KMG-IV): sequencing the most valuable type-strain genomes for metagenomic binning, comparative biology and taxonomic classification.</title>
        <authorList>
            <person name="Goeker M."/>
        </authorList>
    </citation>
    <scope>NUCLEOTIDE SEQUENCE [LARGE SCALE GENOMIC DNA]</scope>
    <source>
        <strain evidence="1 2">DSM 28236</strain>
    </source>
</reference>
<accession>A0ABS2PWX8</accession>